<dbReference type="AlphaFoldDB" id="A0A3D9DT70"/>
<dbReference type="InterPro" id="IPR015001">
    <property type="entry name" value="DUF1850"/>
</dbReference>
<proteinExistence type="predicted"/>
<evidence type="ECO:0000313" key="2">
    <source>
        <dbReference type="Proteomes" id="UP000256334"/>
    </source>
</evidence>
<protein>
    <recommendedName>
        <fullName evidence="3">DUF1850 domain-containing protein</fullName>
    </recommendedName>
</protein>
<keyword evidence="2" id="KW-1185">Reference proteome</keyword>
<dbReference type="EMBL" id="QRDJ01000008">
    <property type="protein sequence ID" value="REC93936.1"/>
    <property type="molecule type" value="Genomic_DNA"/>
</dbReference>
<comment type="caution">
    <text evidence="1">The sequence shown here is derived from an EMBL/GenBank/DDBJ whole genome shotgun (WGS) entry which is preliminary data.</text>
</comment>
<organism evidence="1 2">
    <name type="scientific">Kushneria indalinina DSM 14324</name>
    <dbReference type="NCBI Taxonomy" id="1122140"/>
    <lineage>
        <taxon>Bacteria</taxon>
        <taxon>Pseudomonadati</taxon>
        <taxon>Pseudomonadota</taxon>
        <taxon>Gammaproteobacteria</taxon>
        <taxon>Oceanospirillales</taxon>
        <taxon>Halomonadaceae</taxon>
        <taxon>Kushneria</taxon>
    </lineage>
</organism>
<dbReference type="RefSeq" id="WP_170140581.1">
    <property type="nucleotide sequence ID" value="NZ_QRDJ01000008.1"/>
</dbReference>
<reference evidence="1 2" key="1">
    <citation type="submission" date="2018-07" db="EMBL/GenBank/DDBJ databases">
        <title>Genomic Encyclopedia of Type Strains, Phase IV (KMG-IV): sequencing the most valuable type-strain genomes for metagenomic binning, comparative biology and taxonomic classification.</title>
        <authorList>
            <person name="Goeker M."/>
        </authorList>
    </citation>
    <scope>NUCLEOTIDE SEQUENCE [LARGE SCALE GENOMIC DNA]</scope>
    <source>
        <strain evidence="1 2">DSM 14324</strain>
    </source>
</reference>
<sequence length="190" mass="21557">MPRRRLWLTLCALALTVALGWPRPWLVVSELTAQGEVAQRYVFPGGDGTTFSLRWQHSVEREDWIETFSLSGGDIRVVRSRFKTFGAGVPDTGHASHLERGWVVLDDIARQVDPLLVQAASREHYRMGYSGYCFDLKALGAAPLLHFQQQRLPTAAVIGALWRPWWHWLTSKGRQGPALSQREQHEQENG</sequence>
<name>A0A3D9DT70_9GAMM</name>
<gene>
    <name evidence="1" type="ORF">C8D72_2299</name>
</gene>
<evidence type="ECO:0008006" key="3">
    <source>
        <dbReference type="Google" id="ProtNLM"/>
    </source>
</evidence>
<accession>A0A3D9DT70</accession>
<dbReference type="Proteomes" id="UP000256334">
    <property type="component" value="Unassembled WGS sequence"/>
</dbReference>
<dbReference type="Pfam" id="PF08905">
    <property type="entry name" value="DUF1850"/>
    <property type="match status" value="1"/>
</dbReference>
<evidence type="ECO:0000313" key="1">
    <source>
        <dbReference type="EMBL" id="REC93936.1"/>
    </source>
</evidence>